<dbReference type="EMBL" id="KE356561">
    <property type="protein sequence ID" value="ERG93859.1"/>
    <property type="molecule type" value="Genomic_DNA"/>
</dbReference>
<name>U1MU93_9EURY</name>
<evidence type="ECO:0000313" key="2">
    <source>
        <dbReference type="Proteomes" id="UP000030710"/>
    </source>
</evidence>
<evidence type="ECO:0000313" key="1">
    <source>
        <dbReference type="EMBL" id="ERG93859.1"/>
    </source>
</evidence>
<reference evidence="1 2" key="1">
    <citation type="journal article" date="2013" name="PLoS ONE">
        <title>Assembly-driven community genomics of a hypersaline microbial ecosystem.</title>
        <authorList>
            <person name="Podell S."/>
            <person name="Ugalde J.A."/>
            <person name="Narasingarao P."/>
            <person name="Banfield J.F."/>
            <person name="Heidelberg K.B."/>
            <person name="Allen E.E."/>
        </authorList>
    </citation>
    <scope>NUCLEOTIDE SEQUENCE [LARGE SCALE GENOMIC DNA]</scope>
    <source>
        <strain evidence="2">J07HQW2</strain>
    </source>
</reference>
<proteinExistence type="predicted"/>
<protein>
    <submittedName>
        <fullName evidence="1">Uncharacterized protein</fullName>
    </submittedName>
</protein>
<accession>U1MU93</accession>
<gene>
    <name evidence="1" type="ORF">J07HQW2_00293</name>
</gene>
<sequence>MRPGRRRSDGLEVVVLALGRQNRRVPQSVPHVVERVVVLDAQHPPGDRVAERVGGDVVGLAAPGERVGPDVGGRGRALHGVVDRLPGQPRALLRGEQRRVVVVALLEVGLERRDDVELLAAVELERRRRRAPVVREVLLDGRRDPEQLVLEVDRSSIVGDPCSRCRLSFLWV</sequence>
<organism evidence="1 2">
    <name type="scientific">Haloquadratum walsbyi J07HQW2</name>
    <dbReference type="NCBI Taxonomy" id="1238425"/>
    <lineage>
        <taxon>Archaea</taxon>
        <taxon>Methanobacteriati</taxon>
        <taxon>Methanobacteriota</taxon>
        <taxon>Stenosarchaea group</taxon>
        <taxon>Halobacteria</taxon>
        <taxon>Halobacteriales</taxon>
        <taxon>Haloferacaceae</taxon>
        <taxon>Haloquadratum</taxon>
    </lineage>
</organism>
<dbReference type="AlphaFoldDB" id="U1MU93"/>
<dbReference type="Proteomes" id="UP000030710">
    <property type="component" value="Unassembled WGS sequence"/>
</dbReference>
<dbReference type="HOGENOM" id="CLU_1551803_0_0_2"/>
<dbReference type="STRING" id="1238425.J07HQW2_00293"/>